<keyword evidence="4 12" id="KW-0808">Transferase</keyword>
<dbReference type="PROSITE" id="PS50109">
    <property type="entry name" value="HIS_KIN"/>
    <property type="match status" value="1"/>
</dbReference>
<evidence type="ECO:0000256" key="3">
    <source>
        <dbReference type="ARBA" id="ARBA00022553"/>
    </source>
</evidence>
<evidence type="ECO:0000256" key="5">
    <source>
        <dbReference type="ARBA" id="ARBA00022741"/>
    </source>
</evidence>
<evidence type="ECO:0000256" key="1">
    <source>
        <dbReference type="ARBA" id="ARBA00000085"/>
    </source>
</evidence>
<feature type="transmembrane region" description="Helical" evidence="10">
    <location>
        <begin position="38"/>
        <end position="58"/>
    </location>
</feature>
<keyword evidence="5" id="KW-0547">Nucleotide-binding</keyword>
<dbReference type="Gene3D" id="3.30.565.10">
    <property type="entry name" value="Histidine kinase-like ATPase, C-terminal domain"/>
    <property type="match status" value="1"/>
</dbReference>
<evidence type="ECO:0000256" key="2">
    <source>
        <dbReference type="ARBA" id="ARBA00012438"/>
    </source>
</evidence>
<evidence type="ECO:0000256" key="10">
    <source>
        <dbReference type="SAM" id="Phobius"/>
    </source>
</evidence>
<dbReference type="CDD" id="cd16917">
    <property type="entry name" value="HATPase_UhpB-NarQ-NarX-like"/>
    <property type="match status" value="1"/>
</dbReference>
<evidence type="ECO:0000313" key="13">
    <source>
        <dbReference type="Proteomes" id="UP001057134"/>
    </source>
</evidence>
<comment type="catalytic activity">
    <reaction evidence="1">
        <text>ATP + protein L-histidine = ADP + protein N-phospho-L-histidine.</text>
        <dbReference type="EC" id="2.7.13.3"/>
    </reaction>
</comment>
<dbReference type="GO" id="GO:0004673">
    <property type="term" value="F:protein histidine kinase activity"/>
    <property type="evidence" value="ECO:0007669"/>
    <property type="project" value="UniProtKB-EC"/>
</dbReference>
<organism evidence="12 13">
    <name type="scientific">Paenibacillus konkukensis</name>
    <dbReference type="NCBI Taxonomy" id="2020716"/>
    <lineage>
        <taxon>Bacteria</taxon>
        <taxon>Bacillati</taxon>
        <taxon>Bacillota</taxon>
        <taxon>Bacilli</taxon>
        <taxon>Bacillales</taxon>
        <taxon>Paenibacillaceae</taxon>
        <taxon>Paenibacillus</taxon>
    </lineage>
</organism>
<protein>
    <recommendedName>
        <fullName evidence="2">histidine kinase</fullName>
        <ecNumber evidence="2">2.7.13.3</ecNumber>
    </recommendedName>
</protein>
<evidence type="ECO:0000256" key="8">
    <source>
        <dbReference type="ARBA" id="ARBA00023012"/>
    </source>
</evidence>
<feature type="transmembrane region" description="Helical" evidence="10">
    <location>
        <begin position="7"/>
        <end position="26"/>
    </location>
</feature>
<dbReference type="Proteomes" id="UP001057134">
    <property type="component" value="Chromosome"/>
</dbReference>
<dbReference type="SUPFAM" id="SSF55874">
    <property type="entry name" value="ATPase domain of HSP90 chaperone/DNA topoisomerase II/histidine kinase"/>
    <property type="match status" value="1"/>
</dbReference>
<feature type="domain" description="Histidine kinase" evidence="11">
    <location>
        <begin position="83"/>
        <end position="268"/>
    </location>
</feature>
<dbReference type="EC" id="2.7.13.3" evidence="2"/>
<dbReference type="InterPro" id="IPR011712">
    <property type="entry name" value="Sig_transdc_His_kin_sub3_dim/P"/>
</dbReference>
<dbReference type="PANTHER" id="PTHR24421:SF10">
    <property type="entry name" value="NITRATE_NITRITE SENSOR PROTEIN NARQ"/>
    <property type="match status" value="1"/>
</dbReference>
<keyword evidence="10" id="KW-0812">Transmembrane</keyword>
<dbReference type="Pfam" id="PF07730">
    <property type="entry name" value="HisKA_3"/>
    <property type="match status" value="1"/>
</dbReference>
<dbReference type="RefSeq" id="WP_249862180.1">
    <property type="nucleotide sequence ID" value="NZ_CP027059.1"/>
</dbReference>
<accession>A0ABY4RXZ7</accession>
<evidence type="ECO:0000256" key="9">
    <source>
        <dbReference type="SAM" id="MobiDB-lite"/>
    </source>
</evidence>
<sequence length="272" mass="30869">MSLRTLKLLTIIVPPVIIGGFEYIRHDFLLDELSMETGNLYITILTLFLSYLFASWMFHSIQRISARLSAEQSKRAVYEERERLAQELHDNIAQILFFLNVQLKKGRIQEARSAVSEIDHHLRQAIFNLRTNPEEGATFTARLGSWLEEWSGITGIAVEQRIEVPEDIVTTSAEVKLFAIIREAFTNIRKHSQADHASIELGVMEEGGRWQLRVRDNGVGLKMPEEAHSNRYGMSFMRKHAAELGGELDVTTPPQGGTELVVSGPMQRRVTP</sequence>
<evidence type="ECO:0000256" key="6">
    <source>
        <dbReference type="ARBA" id="ARBA00022777"/>
    </source>
</evidence>
<gene>
    <name evidence="12" type="primary">liaS_4</name>
    <name evidence="12" type="ORF">SK3146_05953</name>
</gene>
<keyword evidence="6 12" id="KW-0418">Kinase</keyword>
<keyword evidence="8" id="KW-0902">Two-component regulatory system</keyword>
<dbReference type="PANTHER" id="PTHR24421">
    <property type="entry name" value="NITRATE/NITRITE SENSOR PROTEIN NARX-RELATED"/>
    <property type="match status" value="1"/>
</dbReference>
<dbReference type="Pfam" id="PF02518">
    <property type="entry name" value="HATPase_c"/>
    <property type="match status" value="1"/>
</dbReference>
<reference evidence="12" key="1">
    <citation type="submission" date="2018-02" db="EMBL/GenBank/DDBJ databases">
        <authorList>
            <person name="Kim S.-K."/>
            <person name="Jung H.-I."/>
            <person name="Lee S.-W."/>
        </authorList>
    </citation>
    <scope>NUCLEOTIDE SEQUENCE</scope>
    <source>
        <strain evidence="12">SK3146</strain>
    </source>
</reference>
<dbReference type="Gene3D" id="1.20.5.1930">
    <property type="match status" value="1"/>
</dbReference>
<dbReference type="EMBL" id="CP027059">
    <property type="protein sequence ID" value="UQZ86660.1"/>
    <property type="molecule type" value="Genomic_DNA"/>
</dbReference>
<dbReference type="InterPro" id="IPR050482">
    <property type="entry name" value="Sensor_HK_TwoCompSys"/>
</dbReference>
<evidence type="ECO:0000313" key="12">
    <source>
        <dbReference type="EMBL" id="UQZ86660.1"/>
    </source>
</evidence>
<dbReference type="InterPro" id="IPR036890">
    <property type="entry name" value="HATPase_C_sf"/>
</dbReference>
<keyword evidence="7" id="KW-0067">ATP-binding</keyword>
<evidence type="ECO:0000256" key="4">
    <source>
        <dbReference type="ARBA" id="ARBA00022679"/>
    </source>
</evidence>
<keyword evidence="10" id="KW-1133">Transmembrane helix</keyword>
<keyword evidence="13" id="KW-1185">Reference proteome</keyword>
<keyword evidence="10" id="KW-0472">Membrane</keyword>
<evidence type="ECO:0000259" key="11">
    <source>
        <dbReference type="PROSITE" id="PS50109"/>
    </source>
</evidence>
<feature type="region of interest" description="Disordered" evidence="9">
    <location>
        <begin position="248"/>
        <end position="272"/>
    </location>
</feature>
<proteinExistence type="predicted"/>
<keyword evidence="3" id="KW-0597">Phosphoprotein</keyword>
<reference evidence="12" key="2">
    <citation type="journal article" date="2021" name="J Anim Sci Technol">
        <title>Complete genome sequence of Paenibacillus konkukensis sp. nov. SK3146 as a potential probiotic strain.</title>
        <authorList>
            <person name="Jung H.I."/>
            <person name="Park S."/>
            <person name="Niu K.M."/>
            <person name="Lee S.W."/>
            <person name="Kothari D."/>
            <person name="Yi K.J."/>
            <person name="Kim S.K."/>
        </authorList>
    </citation>
    <scope>NUCLEOTIDE SEQUENCE</scope>
    <source>
        <strain evidence="12">SK3146</strain>
    </source>
</reference>
<dbReference type="SMART" id="SM00387">
    <property type="entry name" value="HATPase_c"/>
    <property type="match status" value="1"/>
</dbReference>
<dbReference type="InterPro" id="IPR005467">
    <property type="entry name" value="His_kinase_dom"/>
</dbReference>
<dbReference type="InterPro" id="IPR003594">
    <property type="entry name" value="HATPase_dom"/>
</dbReference>
<name>A0ABY4RXZ7_9BACL</name>
<evidence type="ECO:0000256" key="7">
    <source>
        <dbReference type="ARBA" id="ARBA00022840"/>
    </source>
</evidence>